<feature type="transmembrane region" description="Helical" evidence="13">
    <location>
        <begin position="392"/>
        <end position="416"/>
    </location>
</feature>
<evidence type="ECO:0000313" key="17">
    <source>
        <dbReference type="Proteomes" id="UP000218676"/>
    </source>
</evidence>
<dbReference type="NCBIfam" id="NF007093">
    <property type="entry name" value="PRK09547.1"/>
    <property type="match status" value="1"/>
</dbReference>
<evidence type="ECO:0000256" key="3">
    <source>
        <dbReference type="ARBA" id="ARBA00022448"/>
    </source>
</evidence>
<feature type="transmembrane region" description="Helical" evidence="13">
    <location>
        <begin position="353"/>
        <end position="371"/>
    </location>
</feature>
<dbReference type="InterPro" id="IPR004671">
    <property type="entry name" value="Na+/H+_antiporter_NhaB"/>
</dbReference>
<keyword evidence="12 13" id="KW-0739">Sodium transport</keyword>
<dbReference type="PANTHER" id="PTHR43302">
    <property type="entry name" value="TRANSPORTER ARSB-RELATED"/>
    <property type="match status" value="1"/>
</dbReference>
<reference evidence="16 18" key="3">
    <citation type="submission" date="2020-09" db="EMBL/GenBank/DDBJ databases">
        <title>Complete, closed and curated genome sequences of Photobacterium damselae subsp. piscicida isolates from Australia indicate localised evolution and additional plasmid-borne pathogenicity mechanisms.</title>
        <authorList>
            <person name="Baseggio L."/>
            <person name="Silayeva O."/>
            <person name="Buller N."/>
            <person name="Landos M."/>
            <person name="Engelstaedter J."/>
            <person name="Barnes A.C."/>
        </authorList>
    </citation>
    <scope>NUCLEOTIDE SEQUENCE [LARGE SCALE GENOMIC DNA]</scope>
    <source>
        <strain evidence="16 18">AS-16-0540-1</strain>
    </source>
</reference>
<keyword evidence="8 13" id="KW-1133">Transmembrane helix</keyword>
<feature type="transmembrane region" description="Helical" evidence="13">
    <location>
        <begin position="200"/>
        <end position="221"/>
    </location>
</feature>
<sequence>MAISLGNAFIKNFLGKAPDWYKVAIIAFLIINPIVFFLVDPFVAGWLLVVEFIFTLAMALKCYPLQPGGLLAIEAVAIGMTSPEQVKHELVANIEVLLLLVFMVAGIYFMKQLLLFIFTKILIGIRSKVLLSLAFCVMAAFLSAFLDALTVIAVVISVTVGFYSIYHKVASEQDPNSQHDHTSDENVQEVSRDDLENYRAFLRSLLMHAGIGTALGGVTTMVGEPQNLIIADQAGWQFGEFIIRMAPVTVPVFICGLLTCILVEKFHLFGYGARLPENVRKILVDFDNEERKSRTNLDYAKLIIQVVIAVWLIVGLALHLAAVGLIGLTVIILATSFTGITEEHALGKAFEEALPFTALLAVFFSIVAVIIDQHLFAPIIQWGLSMEGSTQLTMFYVANGILSMVSDNVFVGTVYINEVKAALLDGVITRDQFDMLAVAINTGTNLPSVATPNGQAAFLFALTSAIAPLIRLSYGRMVYMALPYTIVLTLVGLAGIELLLVPMTHWFEAIGWLTAPAAEAIQAVVPAAH</sequence>
<feature type="transmembrane region" description="Helical" evidence="13">
    <location>
        <begin position="481"/>
        <end position="503"/>
    </location>
</feature>
<evidence type="ECO:0000256" key="11">
    <source>
        <dbReference type="ARBA" id="ARBA00023136"/>
    </source>
</evidence>
<feature type="transmembrane region" description="Helical" evidence="13">
    <location>
        <begin position="241"/>
        <end position="263"/>
    </location>
</feature>
<keyword evidence="10 13" id="KW-0406">Ion transport</keyword>
<evidence type="ECO:0000256" key="14">
    <source>
        <dbReference type="NCBIfam" id="TIGR00774"/>
    </source>
</evidence>
<comment type="function">
    <text evidence="13">Na(+)/H(+) antiporter that extrudes sodium in exchange for external protons.</text>
</comment>
<comment type="similarity">
    <text evidence="2 13">Belongs to the NhaB Na(+)/H(+) (TC 2.A.34) antiporter family.</text>
</comment>
<keyword evidence="9 13" id="KW-0915">Sodium</keyword>
<dbReference type="EMBL" id="AP018045">
    <property type="protein sequence ID" value="BAX53747.1"/>
    <property type="molecule type" value="Genomic_DNA"/>
</dbReference>
<keyword evidence="5 13" id="KW-1003">Cell membrane</keyword>
<reference evidence="15" key="1">
    <citation type="journal article" date="2017" name="Genome Announc.">
        <title>Whole-Genome Sequence of Photobacterium damselae subsp. piscicida Strain 91-197, Isolated from Hybrid Striped Bass (Morone sp.) in the United States.</title>
        <authorList>
            <person name="Teru Y."/>
            <person name="Hikima J."/>
            <person name="Kono T."/>
            <person name="Sakai M."/>
            <person name="Takano T."/>
            <person name="Hawke J.P."/>
            <person name="Takeyama H."/>
            <person name="Aoki T."/>
        </authorList>
    </citation>
    <scope>NUCLEOTIDE SEQUENCE</scope>
    <source>
        <strain evidence="15">91-197</strain>
    </source>
</reference>
<evidence type="ECO:0000256" key="12">
    <source>
        <dbReference type="ARBA" id="ARBA00023201"/>
    </source>
</evidence>
<keyword evidence="6" id="KW-0997">Cell inner membrane</keyword>
<evidence type="ECO:0000256" key="5">
    <source>
        <dbReference type="ARBA" id="ARBA00022475"/>
    </source>
</evidence>
<feature type="transmembrane region" description="Helical" evidence="13">
    <location>
        <begin position="302"/>
        <end position="333"/>
    </location>
</feature>
<comment type="subcellular location">
    <subcellularLocation>
        <location evidence="1 13">Cell membrane</location>
        <topology evidence="1 13">Multi-pass membrane protein</topology>
    </subcellularLocation>
</comment>
<feature type="transmembrane region" description="Helical" evidence="13">
    <location>
        <begin position="20"/>
        <end position="39"/>
    </location>
</feature>
<evidence type="ECO:0000313" key="15">
    <source>
        <dbReference type="EMBL" id="BAX53747.1"/>
    </source>
</evidence>
<dbReference type="EMBL" id="CP061854">
    <property type="protein sequence ID" value="QOD57248.1"/>
    <property type="molecule type" value="Genomic_DNA"/>
</dbReference>
<reference evidence="17" key="2">
    <citation type="submission" date="2017-05" db="EMBL/GenBank/DDBJ databases">
        <title>Whole genome sequence of fish pathogenic bacteria, Photobacterium damselae subsp. piscicida, strain 91-197, isolated from hybrid striped bass (Morone sp.) in USA.</title>
        <authorList>
            <person name="Teru Y."/>
            <person name="Hikima J."/>
            <person name="Kono T."/>
            <person name="Sakai M."/>
            <person name="Takano T."/>
            <person name="Hawke J.P."/>
            <person name="Takeyama H."/>
            <person name="Aoki T."/>
        </authorList>
    </citation>
    <scope>NUCLEOTIDE SEQUENCE [LARGE SCALE GENOMIC DNA]</scope>
    <source>
        <strain evidence="17">91-197</strain>
    </source>
</reference>
<dbReference type="Proteomes" id="UP000218676">
    <property type="component" value="Chromosome 1"/>
</dbReference>
<evidence type="ECO:0000313" key="18">
    <source>
        <dbReference type="Proteomes" id="UP000516656"/>
    </source>
</evidence>
<keyword evidence="7 13" id="KW-0812">Transmembrane</keyword>
<evidence type="ECO:0000256" key="6">
    <source>
        <dbReference type="ARBA" id="ARBA00022519"/>
    </source>
</evidence>
<organism evidence="16 18">
    <name type="scientific">Photobacterium damsela subsp. piscicida</name>
    <name type="common">Pasteurella piscicida</name>
    <dbReference type="NCBI Taxonomy" id="38294"/>
    <lineage>
        <taxon>Bacteria</taxon>
        <taxon>Pseudomonadati</taxon>
        <taxon>Pseudomonadota</taxon>
        <taxon>Gammaproteobacteria</taxon>
        <taxon>Vibrionales</taxon>
        <taxon>Vibrionaceae</taxon>
        <taxon>Photobacterium</taxon>
    </lineage>
</organism>
<feature type="transmembrane region" description="Helical" evidence="13">
    <location>
        <begin position="456"/>
        <end position="474"/>
    </location>
</feature>
<evidence type="ECO:0000256" key="8">
    <source>
        <dbReference type="ARBA" id="ARBA00022989"/>
    </source>
</evidence>
<name>A0A1Q9H3M4_PHODP</name>
<feature type="transmembrane region" description="Helical" evidence="13">
    <location>
        <begin position="148"/>
        <end position="166"/>
    </location>
</feature>
<evidence type="ECO:0000313" key="16">
    <source>
        <dbReference type="EMBL" id="QOD57248.1"/>
    </source>
</evidence>
<proteinExistence type="inferred from homology"/>
<dbReference type="HAMAP" id="MF_01599">
    <property type="entry name" value="NhaB"/>
    <property type="match status" value="1"/>
</dbReference>
<gene>
    <name evidence="13 16" type="primary">nhaB</name>
    <name evidence="16" type="ORF">IC627_04480</name>
    <name evidence="15" type="ORF">PDPUS_1_02373</name>
</gene>
<dbReference type="AlphaFoldDB" id="A0A1Q9H3M4"/>
<keyword evidence="3 13" id="KW-0813">Transport</keyword>
<dbReference type="NCBIfam" id="TIGR00774">
    <property type="entry name" value="NhaB"/>
    <property type="match status" value="1"/>
</dbReference>
<dbReference type="Proteomes" id="UP000516656">
    <property type="component" value="Chromosome 1"/>
</dbReference>
<feature type="transmembrane region" description="Helical" evidence="13">
    <location>
        <begin position="90"/>
        <end position="109"/>
    </location>
</feature>
<evidence type="ECO:0000256" key="9">
    <source>
        <dbReference type="ARBA" id="ARBA00023053"/>
    </source>
</evidence>
<comment type="catalytic activity">
    <reaction evidence="13">
        <text>2 Na(+)(in) + 3 H(+)(out) = 2 Na(+)(out) + 3 H(+)(in)</text>
        <dbReference type="Rhea" id="RHEA:29247"/>
        <dbReference type="ChEBI" id="CHEBI:15378"/>
        <dbReference type="ChEBI" id="CHEBI:29101"/>
    </reaction>
</comment>
<dbReference type="RefSeq" id="WP_044174983.1">
    <property type="nucleotide sequence ID" value="NZ_AP018045.1"/>
</dbReference>
<evidence type="ECO:0000256" key="10">
    <source>
        <dbReference type="ARBA" id="ARBA00023065"/>
    </source>
</evidence>
<evidence type="ECO:0000256" key="1">
    <source>
        <dbReference type="ARBA" id="ARBA00004651"/>
    </source>
</evidence>
<keyword evidence="11 13" id="KW-0472">Membrane</keyword>
<evidence type="ECO:0000256" key="13">
    <source>
        <dbReference type="HAMAP-Rule" id="MF_01599"/>
    </source>
</evidence>
<keyword evidence="4 13" id="KW-0050">Antiport</keyword>
<accession>A0A1Q9H3M4</accession>
<dbReference type="GO" id="GO:0005886">
    <property type="term" value="C:plasma membrane"/>
    <property type="evidence" value="ECO:0007669"/>
    <property type="project" value="UniProtKB-SubCell"/>
</dbReference>
<feature type="transmembrane region" description="Helical" evidence="13">
    <location>
        <begin position="46"/>
        <end position="66"/>
    </location>
</feature>
<dbReference type="Pfam" id="PF06450">
    <property type="entry name" value="NhaB"/>
    <property type="match status" value="1"/>
</dbReference>
<protein>
    <recommendedName>
        <fullName evidence="13 14">Na(+)/H(+) antiporter NhaB</fullName>
    </recommendedName>
    <alternativeName>
        <fullName evidence="13">Sodium/proton antiporter NhaB</fullName>
    </alternativeName>
</protein>
<evidence type="ECO:0000256" key="4">
    <source>
        <dbReference type="ARBA" id="ARBA00022449"/>
    </source>
</evidence>
<evidence type="ECO:0000256" key="2">
    <source>
        <dbReference type="ARBA" id="ARBA00006036"/>
    </source>
</evidence>
<evidence type="ECO:0000256" key="7">
    <source>
        <dbReference type="ARBA" id="ARBA00022692"/>
    </source>
</evidence>
<dbReference type="PANTHER" id="PTHR43302:SF1">
    <property type="entry name" value="NA(+)_H(+) ANTIPORTER NHAB"/>
    <property type="match status" value="1"/>
</dbReference>
<dbReference type="GO" id="GO:0015385">
    <property type="term" value="F:sodium:proton antiporter activity"/>
    <property type="evidence" value="ECO:0007669"/>
    <property type="project" value="UniProtKB-UniRule"/>
</dbReference>